<comment type="subcellular location">
    <subcellularLocation>
        <location evidence="1">Cell membrane</location>
        <topology evidence="1">Multi-pass membrane protein</topology>
    </subcellularLocation>
</comment>
<comment type="similarity">
    <text evidence="2">Belongs to the acyltransferase 3 family.</text>
</comment>
<accession>A0A1H7RGC8</accession>
<feature type="transmembrane region" description="Helical" evidence="7">
    <location>
        <begin position="132"/>
        <end position="151"/>
    </location>
</feature>
<evidence type="ECO:0000259" key="8">
    <source>
        <dbReference type="Pfam" id="PF01757"/>
    </source>
</evidence>
<dbReference type="Pfam" id="PF01757">
    <property type="entry name" value="Acyl_transf_3"/>
    <property type="match status" value="1"/>
</dbReference>
<evidence type="ECO:0000313" key="9">
    <source>
        <dbReference type="EMBL" id="SEL58894.1"/>
    </source>
</evidence>
<feature type="transmembrane region" description="Helical" evidence="7">
    <location>
        <begin position="318"/>
        <end position="339"/>
    </location>
</feature>
<evidence type="ECO:0000256" key="4">
    <source>
        <dbReference type="ARBA" id="ARBA00022692"/>
    </source>
</evidence>
<feature type="transmembrane region" description="Helical" evidence="7">
    <location>
        <begin position="283"/>
        <end position="303"/>
    </location>
</feature>
<keyword evidence="9" id="KW-0012">Acyltransferase</keyword>
<evidence type="ECO:0000256" key="2">
    <source>
        <dbReference type="ARBA" id="ARBA00007400"/>
    </source>
</evidence>
<keyword evidence="6 7" id="KW-0472">Membrane</keyword>
<dbReference type="PANTHER" id="PTHR40074:SF2">
    <property type="entry name" value="O-ACETYLTRANSFERASE WECH"/>
    <property type="match status" value="1"/>
</dbReference>
<keyword evidence="9" id="KW-0808">Transferase</keyword>
<dbReference type="EMBL" id="FNZN01000004">
    <property type="protein sequence ID" value="SEL58894.1"/>
    <property type="molecule type" value="Genomic_DNA"/>
</dbReference>
<evidence type="ECO:0000256" key="3">
    <source>
        <dbReference type="ARBA" id="ARBA00022475"/>
    </source>
</evidence>
<evidence type="ECO:0000256" key="7">
    <source>
        <dbReference type="SAM" id="Phobius"/>
    </source>
</evidence>
<keyword evidence="10" id="KW-1185">Reference proteome</keyword>
<gene>
    <name evidence="9" type="ORF">SAMN04488008_104272</name>
</gene>
<dbReference type="RefSeq" id="WP_091623937.1">
    <property type="nucleotide sequence ID" value="NZ_FNZN01000004.1"/>
</dbReference>
<reference evidence="10" key="1">
    <citation type="submission" date="2016-10" db="EMBL/GenBank/DDBJ databases">
        <authorList>
            <person name="Varghese N."/>
            <person name="Submissions S."/>
        </authorList>
    </citation>
    <scope>NUCLEOTIDE SEQUENCE [LARGE SCALE GENOMIC DNA]</scope>
    <source>
        <strain evidence="10">DSM 16471</strain>
    </source>
</reference>
<organism evidence="9 10">
    <name type="scientific">Maribacter orientalis</name>
    <dbReference type="NCBI Taxonomy" id="228957"/>
    <lineage>
        <taxon>Bacteria</taxon>
        <taxon>Pseudomonadati</taxon>
        <taxon>Bacteroidota</taxon>
        <taxon>Flavobacteriia</taxon>
        <taxon>Flavobacteriales</taxon>
        <taxon>Flavobacteriaceae</taxon>
        <taxon>Maribacter</taxon>
    </lineage>
</organism>
<dbReference type="InterPro" id="IPR002656">
    <property type="entry name" value="Acyl_transf_3_dom"/>
</dbReference>
<feature type="transmembrane region" description="Helical" evidence="7">
    <location>
        <begin position="186"/>
        <end position="204"/>
    </location>
</feature>
<evidence type="ECO:0000256" key="5">
    <source>
        <dbReference type="ARBA" id="ARBA00022989"/>
    </source>
</evidence>
<sequence length="353" mass="41257">MYLNSLNYFRGISIILIVFGHCLGLADFSYNSVLGNTIHNLTLGGTSFFVFISGFLFHHIFYAKFQYRLFLIKKTKYVLLPYLILSTLPIAYLLLRICIAGISSSSSITKRYNELFSFPIFRHYLTGVDKNFIGYWYIPFILIIFLLSPLFIRFIKLNFKTQILITILLLICSIFMHRGIESNAFSVFQNVLFFTPIYLLGILSSEKKDVIYIKFKEKEFYILGLALTLAIYQAYIGELGNYHKSPFIYGGMDLMIIQKLLLCLFFMLFLNRIENYKLRFFEIIATNSFGIFFIHGIVIYLLGRIKMEIDFSFTPNSFILYFIVASIVFLFSLMVTFIVKRIFPKYSRYLIGS</sequence>
<keyword evidence="3" id="KW-1003">Cell membrane</keyword>
<evidence type="ECO:0000256" key="6">
    <source>
        <dbReference type="ARBA" id="ARBA00023136"/>
    </source>
</evidence>
<dbReference type="GO" id="GO:0005886">
    <property type="term" value="C:plasma membrane"/>
    <property type="evidence" value="ECO:0007669"/>
    <property type="project" value="UniProtKB-SubCell"/>
</dbReference>
<feature type="transmembrane region" description="Helical" evidence="7">
    <location>
        <begin position="248"/>
        <end position="271"/>
    </location>
</feature>
<name>A0A1H7RGC8_9FLAO</name>
<dbReference type="GO" id="GO:0009246">
    <property type="term" value="P:enterobacterial common antigen biosynthetic process"/>
    <property type="evidence" value="ECO:0007669"/>
    <property type="project" value="TreeGrafter"/>
</dbReference>
<dbReference type="Proteomes" id="UP000198990">
    <property type="component" value="Unassembled WGS sequence"/>
</dbReference>
<feature type="transmembrane region" description="Helical" evidence="7">
    <location>
        <begin position="220"/>
        <end position="236"/>
    </location>
</feature>
<dbReference type="STRING" id="228957.SAMN04488008_104272"/>
<evidence type="ECO:0000313" key="10">
    <source>
        <dbReference type="Proteomes" id="UP000198990"/>
    </source>
</evidence>
<feature type="transmembrane region" description="Helical" evidence="7">
    <location>
        <begin position="46"/>
        <end position="65"/>
    </location>
</feature>
<dbReference type="AlphaFoldDB" id="A0A1H7RGC8"/>
<dbReference type="OrthoDB" id="7579632at2"/>
<dbReference type="GO" id="GO:0016413">
    <property type="term" value="F:O-acetyltransferase activity"/>
    <property type="evidence" value="ECO:0007669"/>
    <property type="project" value="TreeGrafter"/>
</dbReference>
<protein>
    <submittedName>
        <fullName evidence="9">Surface polysaccharide O-acyltransferase, integral membrane enzyme</fullName>
    </submittedName>
</protein>
<feature type="transmembrane region" description="Helical" evidence="7">
    <location>
        <begin position="163"/>
        <end position="180"/>
    </location>
</feature>
<feature type="transmembrane region" description="Helical" evidence="7">
    <location>
        <begin position="77"/>
        <end position="102"/>
    </location>
</feature>
<dbReference type="PANTHER" id="PTHR40074">
    <property type="entry name" value="O-ACETYLTRANSFERASE WECH"/>
    <property type="match status" value="1"/>
</dbReference>
<feature type="domain" description="Acyltransferase 3" evidence="8">
    <location>
        <begin position="4"/>
        <end position="332"/>
    </location>
</feature>
<feature type="transmembrane region" description="Helical" evidence="7">
    <location>
        <begin position="7"/>
        <end position="26"/>
    </location>
</feature>
<proteinExistence type="inferred from homology"/>
<evidence type="ECO:0000256" key="1">
    <source>
        <dbReference type="ARBA" id="ARBA00004651"/>
    </source>
</evidence>
<keyword evidence="4 7" id="KW-0812">Transmembrane</keyword>
<keyword evidence="5 7" id="KW-1133">Transmembrane helix</keyword>